<dbReference type="InterPro" id="IPR036291">
    <property type="entry name" value="NAD(P)-bd_dom_sf"/>
</dbReference>
<keyword evidence="5" id="KW-0472">Membrane</keyword>
<feature type="transmembrane region" description="Helical" evidence="5">
    <location>
        <begin position="12"/>
        <end position="34"/>
    </location>
</feature>
<evidence type="ECO:0000256" key="1">
    <source>
        <dbReference type="ARBA" id="ARBA00006484"/>
    </source>
</evidence>
<evidence type="ECO:0000313" key="7">
    <source>
        <dbReference type="Proteomes" id="UP000249293"/>
    </source>
</evidence>
<dbReference type="AlphaFoldDB" id="A0A2U9QXT1"/>
<dbReference type="PROSITE" id="PS00061">
    <property type="entry name" value="ADH_SHORT"/>
    <property type="match status" value="1"/>
</dbReference>
<dbReference type="InterPro" id="IPR020904">
    <property type="entry name" value="Sc_DH/Rdtase_CS"/>
</dbReference>
<dbReference type="EMBL" id="CP028773">
    <property type="protein sequence ID" value="AWU73833.1"/>
    <property type="molecule type" value="Genomic_DNA"/>
</dbReference>
<dbReference type="PANTHER" id="PTHR24322:SF736">
    <property type="entry name" value="RETINOL DEHYDROGENASE 10"/>
    <property type="match status" value="1"/>
</dbReference>
<evidence type="ECO:0000256" key="4">
    <source>
        <dbReference type="RuleBase" id="RU000363"/>
    </source>
</evidence>
<dbReference type="GeneID" id="40381543"/>
<accession>A0A2U9QXT1</accession>
<dbReference type="STRING" id="4909.A0A2U9QXT1"/>
<dbReference type="GO" id="GO:0016616">
    <property type="term" value="F:oxidoreductase activity, acting on the CH-OH group of donors, NAD or NADP as acceptor"/>
    <property type="evidence" value="ECO:0007669"/>
    <property type="project" value="TreeGrafter"/>
</dbReference>
<keyword evidence="5" id="KW-0812">Transmembrane</keyword>
<evidence type="ECO:0000313" key="6">
    <source>
        <dbReference type="EMBL" id="AWU73833.1"/>
    </source>
</evidence>
<sequence length="317" mass="35582">MSPKYFIPSPPVVQLGFNIDTFIYISLLTIFSPVFVWLEVYLGIVSVQSALILDSLWVLRTLNLCYKTAYKSDKESKVVLITGGSNGLGFRIVQTLQNDRSISKIQVIDLHPHAQFSSMSKVEFIKFDFNQEIEELVSMLDLNSIDVLICNAGIRQTNTISKLPVSKIKSIINVNWLNHLLLIQQYVRVENTKKHLVFIGSLLGFVGPTKLGVYAATKSAILSIGDSLREELPSSTTVSVILPGQMNTQMFADVQVNEFLAPVIDASLLSERICSIINDNLNGTFSYPTYGRFLPVYRVLPWGLQKFCRWFSGMDNV</sequence>
<keyword evidence="3" id="KW-0560">Oxidoreductase</keyword>
<comment type="similarity">
    <text evidence="1 4">Belongs to the short-chain dehydrogenases/reductases (SDR) family.</text>
</comment>
<dbReference type="RefSeq" id="XP_029319310.1">
    <property type="nucleotide sequence ID" value="XM_029463450.1"/>
</dbReference>
<dbReference type="SUPFAM" id="SSF51735">
    <property type="entry name" value="NAD(P)-binding Rossmann-fold domains"/>
    <property type="match status" value="1"/>
</dbReference>
<evidence type="ECO:0000256" key="5">
    <source>
        <dbReference type="SAM" id="Phobius"/>
    </source>
</evidence>
<dbReference type="Gene3D" id="3.40.50.720">
    <property type="entry name" value="NAD(P)-binding Rossmann-like Domain"/>
    <property type="match status" value="1"/>
</dbReference>
<dbReference type="PRINTS" id="PR00081">
    <property type="entry name" value="GDHRDH"/>
</dbReference>
<dbReference type="Pfam" id="PF00106">
    <property type="entry name" value="adh_short"/>
    <property type="match status" value="1"/>
</dbReference>
<dbReference type="OrthoDB" id="5840532at2759"/>
<proteinExistence type="inferred from homology"/>
<reference evidence="6 7" key="1">
    <citation type="submission" date="2018-06" db="EMBL/GenBank/DDBJ databases">
        <title>Population genomics shows no distinction between pathogenic Candida krusei and environmental Pichia kudriavzevii: One species, four names.</title>
        <authorList>
            <person name="Douglass A.P."/>
            <person name="Offei B."/>
            <person name="Braun-Galleani S."/>
            <person name="Coughlan A.Y."/>
            <person name="Martos A."/>
            <person name="Ortiz-Merino R.A."/>
            <person name="Byrne K.P."/>
            <person name="Wolfe K.H."/>
        </authorList>
    </citation>
    <scope>NUCLEOTIDE SEQUENCE [LARGE SCALE GENOMIC DNA]</scope>
    <source>
        <strain evidence="6 7">CBS573</strain>
    </source>
</reference>
<dbReference type="Proteomes" id="UP000249293">
    <property type="component" value="Chromosome 1"/>
</dbReference>
<keyword evidence="2" id="KW-0521">NADP</keyword>
<organism evidence="6 7">
    <name type="scientific">Pichia kudriavzevii</name>
    <name type="common">Yeast</name>
    <name type="synonym">Issatchenkia orientalis</name>
    <dbReference type="NCBI Taxonomy" id="4909"/>
    <lineage>
        <taxon>Eukaryota</taxon>
        <taxon>Fungi</taxon>
        <taxon>Dikarya</taxon>
        <taxon>Ascomycota</taxon>
        <taxon>Saccharomycotina</taxon>
        <taxon>Pichiomycetes</taxon>
        <taxon>Pichiales</taxon>
        <taxon>Pichiaceae</taxon>
        <taxon>Pichia</taxon>
    </lineage>
</organism>
<dbReference type="KEGG" id="pkz:C5L36_0A04320"/>
<keyword evidence="5" id="KW-1133">Transmembrane helix</keyword>
<gene>
    <name evidence="6" type="ORF">C5L36_0A04320</name>
</gene>
<dbReference type="InterPro" id="IPR002347">
    <property type="entry name" value="SDR_fam"/>
</dbReference>
<protein>
    <submittedName>
        <fullName evidence="6">Uncharacterized protein</fullName>
    </submittedName>
</protein>
<dbReference type="PANTHER" id="PTHR24322">
    <property type="entry name" value="PKSB"/>
    <property type="match status" value="1"/>
</dbReference>
<name>A0A2U9QXT1_PICKU</name>
<evidence type="ECO:0000256" key="3">
    <source>
        <dbReference type="ARBA" id="ARBA00023002"/>
    </source>
</evidence>
<dbReference type="VEuPathDB" id="FungiDB:C5L36_0A04320"/>
<evidence type="ECO:0000256" key="2">
    <source>
        <dbReference type="ARBA" id="ARBA00022857"/>
    </source>
</evidence>
<keyword evidence="7" id="KW-1185">Reference proteome</keyword>
<dbReference type="PRINTS" id="PR00080">
    <property type="entry name" value="SDRFAMILY"/>
</dbReference>